<proteinExistence type="predicted"/>
<dbReference type="PANTHER" id="PTHR43289">
    <property type="entry name" value="MITOGEN-ACTIVATED PROTEIN KINASE KINASE KINASE 20-RELATED"/>
    <property type="match status" value="1"/>
</dbReference>
<accession>A0ABW1MB65</accession>
<dbReference type="PROSITE" id="PS50011">
    <property type="entry name" value="PROTEIN_KINASE_DOM"/>
    <property type="match status" value="1"/>
</dbReference>
<dbReference type="Pfam" id="PF00069">
    <property type="entry name" value="Pkinase"/>
    <property type="match status" value="1"/>
</dbReference>
<feature type="domain" description="Protein kinase" evidence="8">
    <location>
        <begin position="1"/>
        <end position="250"/>
    </location>
</feature>
<dbReference type="SMART" id="SM00220">
    <property type="entry name" value="S_TKc"/>
    <property type="match status" value="1"/>
</dbReference>
<keyword evidence="5 9" id="KW-0418">Kinase</keyword>
<keyword evidence="3" id="KW-0808">Transferase</keyword>
<dbReference type="EC" id="2.7.11.1" evidence="1"/>
<reference evidence="10" key="1">
    <citation type="journal article" date="2019" name="Int. J. Syst. Evol. Microbiol.">
        <title>The Global Catalogue of Microorganisms (GCM) 10K type strain sequencing project: providing services to taxonomists for standard genome sequencing and annotation.</title>
        <authorList>
            <consortium name="The Broad Institute Genomics Platform"/>
            <consortium name="The Broad Institute Genome Sequencing Center for Infectious Disease"/>
            <person name="Wu L."/>
            <person name="Ma J."/>
        </authorList>
    </citation>
    <scope>NUCLEOTIDE SEQUENCE [LARGE SCALE GENOMIC DNA]</scope>
    <source>
        <strain evidence="10">JCM 12763</strain>
    </source>
</reference>
<dbReference type="Gene3D" id="1.10.510.10">
    <property type="entry name" value="Transferase(Phosphotransferase) domain 1"/>
    <property type="match status" value="1"/>
</dbReference>
<gene>
    <name evidence="9" type="ORF">ACFP50_37695</name>
</gene>
<keyword evidence="6" id="KW-0067">ATP-binding</keyword>
<sequence>MKGFKHVRFVKHEDGMEGVLKSPRSSKGGKVNNTTRQRFQEEARRMQQLTRDQVTGIVPVLDADPNDPPQWFVMPKAVKLRAVLSPGGRPADLREVVEAIHQVAGTLAVLADRDISHRDIKPDNLLHYQGRPAVADFGIAAWPERPELTAATQKMGPLYFFAPEMRFPEPGAPGYPADVWSLAKSLFVLAKDLKFPPEGTHYIQGGEYSLWAQGGEAAMDLAPVMETATAYEPRDRLTMAAFRDELAAWLKLHPGPVAPAHPAIRRGFRALEAATVDVRRHEEELRRLLPDQMRRLAKAQHGESDRWLPSALAERHPEGVRLIDLHGYPDDPDYDMGVDGMALSSTMPDAAGRRIVLGGFLMGTTTTLAAEIQQAGKVLASWDEDVNVLLPSALVALRRITDEVAAAYAKLP</sequence>
<evidence type="ECO:0000313" key="9">
    <source>
        <dbReference type="EMBL" id="MFC6060915.1"/>
    </source>
</evidence>
<keyword evidence="4" id="KW-0547">Nucleotide-binding</keyword>
<dbReference type="SUPFAM" id="SSF56112">
    <property type="entry name" value="Protein kinase-like (PK-like)"/>
    <property type="match status" value="1"/>
</dbReference>
<organism evidence="9 10">
    <name type="scientific">Streptomyces pratens</name>
    <dbReference type="NCBI Taxonomy" id="887456"/>
    <lineage>
        <taxon>Bacteria</taxon>
        <taxon>Bacillati</taxon>
        <taxon>Actinomycetota</taxon>
        <taxon>Actinomycetes</taxon>
        <taxon>Kitasatosporales</taxon>
        <taxon>Streptomycetaceae</taxon>
        <taxon>Streptomyces</taxon>
    </lineage>
</organism>
<evidence type="ECO:0000256" key="6">
    <source>
        <dbReference type="ARBA" id="ARBA00022840"/>
    </source>
</evidence>
<evidence type="ECO:0000256" key="2">
    <source>
        <dbReference type="ARBA" id="ARBA00022527"/>
    </source>
</evidence>
<comment type="caution">
    <text evidence="9">The sequence shown here is derived from an EMBL/GenBank/DDBJ whole genome shotgun (WGS) entry which is preliminary data.</text>
</comment>
<feature type="region of interest" description="Disordered" evidence="7">
    <location>
        <begin position="15"/>
        <end position="38"/>
    </location>
</feature>
<dbReference type="PANTHER" id="PTHR43289:SF6">
    <property type="entry name" value="SERINE_THREONINE-PROTEIN KINASE NEKL-3"/>
    <property type="match status" value="1"/>
</dbReference>
<dbReference type="RefSeq" id="WP_386422388.1">
    <property type="nucleotide sequence ID" value="NZ_JBHSRH010000089.1"/>
</dbReference>
<evidence type="ECO:0000256" key="1">
    <source>
        <dbReference type="ARBA" id="ARBA00012513"/>
    </source>
</evidence>
<dbReference type="EMBL" id="JBHSPT010000170">
    <property type="protein sequence ID" value="MFC6060915.1"/>
    <property type="molecule type" value="Genomic_DNA"/>
</dbReference>
<name>A0ABW1MB65_9ACTN</name>
<dbReference type="Proteomes" id="UP001596242">
    <property type="component" value="Unassembled WGS sequence"/>
</dbReference>
<evidence type="ECO:0000256" key="7">
    <source>
        <dbReference type="SAM" id="MobiDB-lite"/>
    </source>
</evidence>
<dbReference type="GO" id="GO:0016301">
    <property type="term" value="F:kinase activity"/>
    <property type="evidence" value="ECO:0007669"/>
    <property type="project" value="UniProtKB-KW"/>
</dbReference>
<evidence type="ECO:0000256" key="5">
    <source>
        <dbReference type="ARBA" id="ARBA00022777"/>
    </source>
</evidence>
<evidence type="ECO:0000256" key="4">
    <source>
        <dbReference type="ARBA" id="ARBA00022741"/>
    </source>
</evidence>
<dbReference type="InterPro" id="IPR000719">
    <property type="entry name" value="Prot_kinase_dom"/>
</dbReference>
<keyword evidence="10" id="KW-1185">Reference proteome</keyword>
<protein>
    <recommendedName>
        <fullName evidence="1">non-specific serine/threonine protein kinase</fullName>
        <ecNumber evidence="1">2.7.11.1</ecNumber>
    </recommendedName>
</protein>
<dbReference type="InterPro" id="IPR011009">
    <property type="entry name" value="Kinase-like_dom_sf"/>
</dbReference>
<evidence type="ECO:0000313" key="10">
    <source>
        <dbReference type="Proteomes" id="UP001596242"/>
    </source>
</evidence>
<evidence type="ECO:0000256" key="3">
    <source>
        <dbReference type="ARBA" id="ARBA00022679"/>
    </source>
</evidence>
<evidence type="ECO:0000259" key="8">
    <source>
        <dbReference type="PROSITE" id="PS50011"/>
    </source>
</evidence>
<keyword evidence="2" id="KW-0723">Serine/threonine-protein kinase</keyword>